<dbReference type="EMBL" id="NBAG03000227">
    <property type="protein sequence ID" value="PNI72791.1"/>
    <property type="molecule type" value="Genomic_DNA"/>
</dbReference>
<feature type="compositionally biased region" description="Basic and acidic residues" evidence="1">
    <location>
        <begin position="142"/>
        <end position="158"/>
    </location>
</feature>
<comment type="caution">
    <text evidence="2">The sequence shown here is derived from an EMBL/GenBank/DDBJ whole genome shotgun (WGS) entry which is preliminary data.</text>
</comment>
<proteinExistence type="predicted"/>
<gene>
    <name evidence="2" type="ORF">CK820_G0009820</name>
</gene>
<dbReference type="STRING" id="9598.ENSPTRP00000052193"/>
<accession>A0A2J8NLY8</accession>
<dbReference type="Pfam" id="PF26203">
    <property type="entry name" value="Cys1"/>
    <property type="match status" value="1"/>
</dbReference>
<organism evidence="2 3">
    <name type="scientific">Pan troglodytes</name>
    <name type="common">Chimpanzee</name>
    <dbReference type="NCBI Taxonomy" id="9598"/>
    <lineage>
        <taxon>Eukaryota</taxon>
        <taxon>Metazoa</taxon>
        <taxon>Chordata</taxon>
        <taxon>Craniata</taxon>
        <taxon>Vertebrata</taxon>
        <taxon>Euteleostomi</taxon>
        <taxon>Mammalia</taxon>
        <taxon>Eutheria</taxon>
        <taxon>Euarchontoglires</taxon>
        <taxon>Primates</taxon>
        <taxon>Haplorrhini</taxon>
        <taxon>Catarrhini</taxon>
        <taxon>Hominidae</taxon>
        <taxon>Pan</taxon>
    </lineage>
</organism>
<feature type="compositionally biased region" description="Low complexity" evidence="1">
    <location>
        <begin position="39"/>
        <end position="52"/>
    </location>
</feature>
<evidence type="ECO:0000313" key="3">
    <source>
        <dbReference type="Proteomes" id="UP000236370"/>
    </source>
</evidence>
<evidence type="ECO:0000313" key="2">
    <source>
        <dbReference type="EMBL" id="PNI72791.1"/>
    </source>
</evidence>
<feature type="compositionally biased region" description="Low complexity" evidence="1">
    <location>
        <begin position="19"/>
        <end position="32"/>
    </location>
</feature>
<dbReference type="AlphaFoldDB" id="A0A2J8NLY8"/>
<dbReference type="Proteomes" id="UP000236370">
    <property type="component" value="Unassembled WGS sequence"/>
</dbReference>
<evidence type="ECO:0000256" key="1">
    <source>
        <dbReference type="SAM" id="MobiDB-lite"/>
    </source>
</evidence>
<feature type="region of interest" description="Disordered" evidence="1">
    <location>
        <begin position="1"/>
        <end position="158"/>
    </location>
</feature>
<feature type="compositionally biased region" description="Basic and acidic residues" evidence="1">
    <location>
        <begin position="65"/>
        <end position="75"/>
    </location>
</feature>
<name>A0A2J8NLY8_PANTR</name>
<protein>
    <submittedName>
        <fullName evidence="2">CYS1 isoform 2</fullName>
    </submittedName>
</protein>
<reference evidence="2 3" key="1">
    <citation type="submission" date="2017-12" db="EMBL/GenBank/DDBJ databases">
        <title>High-resolution comparative analysis of great ape genomes.</title>
        <authorList>
            <person name="Pollen A."/>
            <person name="Hastie A."/>
            <person name="Hormozdiari F."/>
            <person name="Dougherty M."/>
            <person name="Liu R."/>
            <person name="Chaisson M."/>
            <person name="Hoppe E."/>
            <person name="Hill C."/>
            <person name="Pang A."/>
            <person name="Hillier L."/>
            <person name="Baker C."/>
            <person name="Armstrong J."/>
            <person name="Shendure J."/>
            <person name="Paten B."/>
            <person name="Wilson R."/>
            <person name="Chao H."/>
            <person name="Schneider V."/>
            <person name="Ventura M."/>
            <person name="Kronenberg Z."/>
            <person name="Murali S."/>
            <person name="Gordon D."/>
            <person name="Cantsilieris S."/>
            <person name="Munson K."/>
            <person name="Nelson B."/>
            <person name="Raja A."/>
            <person name="Underwood J."/>
            <person name="Diekhans M."/>
            <person name="Fiddes I."/>
            <person name="Haussler D."/>
            <person name="Eichler E."/>
        </authorList>
    </citation>
    <scope>NUCLEOTIDE SEQUENCE [LARGE SCALE GENOMIC DNA]</scope>
    <source>
        <strain evidence="2">Yerkes chimp pedigree #C0471</strain>
    </source>
</reference>
<dbReference type="InterPro" id="IPR058884">
    <property type="entry name" value="Cys1"/>
</dbReference>
<sequence>MGSGSSRSSRTLRRRRSPESLPAGPGAAALEGGTRRRVPVAAAEAPGAAAEEAPGRDPSPVAPLDGRDETLRLLDELLAESAAWGPPEPAPRRPARPRPTAVAGSAVCAEQSSEGHPGSGNVSEAPASGRKKPERPAAISYDHSEEGLMASIEREYCR</sequence>